<protein>
    <recommendedName>
        <fullName evidence="8">D-xylulose reductase</fullName>
        <ecNumber evidence="8">1.1.1.9</ecNumber>
    </recommendedName>
    <alternativeName>
        <fullName evidence="9">Xylitol dehydrogenase A</fullName>
    </alternativeName>
</protein>
<dbReference type="InterPro" id="IPR002328">
    <property type="entry name" value="ADH_Zn_CS"/>
</dbReference>
<feature type="transmembrane region" description="Helical" evidence="11">
    <location>
        <begin position="172"/>
        <end position="191"/>
    </location>
</feature>
<dbReference type="PANTHER" id="PTHR43161:SF9">
    <property type="entry name" value="SORBITOL DEHYDROGENASE"/>
    <property type="match status" value="1"/>
</dbReference>
<evidence type="ECO:0000256" key="2">
    <source>
        <dbReference type="ARBA" id="ARBA00008072"/>
    </source>
</evidence>
<dbReference type="Gene3D" id="3.90.180.10">
    <property type="entry name" value="Medium-chain alcohol dehydrogenases, catalytic domain"/>
    <property type="match status" value="1"/>
</dbReference>
<proteinExistence type="inferred from homology"/>
<dbReference type="InterPro" id="IPR020843">
    <property type="entry name" value="ER"/>
</dbReference>
<dbReference type="GO" id="GO:0008270">
    <property type="term" value="F:zinc ion binding"/>
    <property type="evidence" value="ECO:0007669"/>
    <property type="project" value="InterPro"/>
</dbReference>
<feature type="domain" description="Enoyl reductase (ER)" evidence="12">
    <location>
        <begin position="17"/>
        <end position="356"/>
    </location>
</feature>
<evidence type="ECO:0000313" key="14">
    <source>
        <dbReference type="Proteomes" id="UP000813385"/>
    </source>
</evidence>
<evidence type="ECO:0000256" key="6">
    <source>
        <dbReference type="ARBA" id="ARBA00024843"/>
    </source>
</evidence>
<keyword evidence="11" id="KW-1133">Transmembrane helix</keyword>
<dbReference type="InterPro" id="IPR011032">
    <property type="entry name" value="GroES-like_sf"/>
</dbReference>
<dbReference type="Pfam" id="PF08240">
    <property type="entry name" value="ADH_N"/>
    <property type="match status" value="1"/>
</dbReference>
<evidence type="ECO:0000256" key="8">
    <source>
        <dbReference type="ARBA" id="ARBA00026119"/>
    </source>
</evidence>
<evidence type="ECO:0000256" key="3">
    <source>
        <dbReference type="ARBA" id="ARBA00022723"/>
    </source>
</evidence>
<evidence type="ECO:0000256" key="1">
    <source>
        <dbReference type="ARBA" id="ARBA00001947"/>
    </source>
</evidence>
<dbReference type="Pfam" id="PF00107">
    <property type="entry name" value="ADH_zinc_N"/>
    <property type="match status" value="1"/>
</dbReference>
<dbReference type="OrthoDB" id="1879366at2759"/>
<evidence type="ECO:0000256" key="4">
    <source>
        <dbReference type="ARBA" id="ARBA00022833"/>
    </source>
</evidence>
<evidence type="ECO:0000256" key="7">
    <source>
        <dbReference type="ARBA" id="ARBA00025713"/>
    </source>
</evidence>
<name>A0A8K0XAK5_9PEZI</name>
<dbReference type="SUPFAM" id="SSF50129">
    <property type="entry name" value="GroES-like"/>
    <property type="match status" value="1"/>
</dbReference>
<comment type="pathway">
    <text evidence="7">Carbohydrate degradation; L-arabinose degradation via L-arabinitol; D-xylulose 5-phosphate from L-arabinose (fungal route): step 4/5.</text>
</comment>
<dbReference type="InterPro" id="IPR013149">
    <property type="entry name" value="ADH-like_C"/>
</dbReference>
<dbReference type="GO" id="GO:0046526">
    <property type="term" value="F:D-xylulose reductase activity"/>
    <property type="evidence" value="ECO:0007669"/>
    <property type="project" value="UniProtKB-EC"/>
</dbReference>
<dbReference type="PROSITE" id="PS00059">
    <property type="entry name" value="ADH_ZINC"/>
    <property type="match status" value="1"/>
</dbReference>
<dbReference type="InterPro" id="IPR013154">
    <property type="entry name" value="ADH-like_N"/>
</dbReference>
<evidence type="ECO:0000256" key="9">
    <source>
        <dbReference type="ARBA" id="ARBA00030139"/>
    </source>
</evidence>
<dbReference type="Gene3D" id="3.40.50.720">
    <property type="entry name" value="NAD(P)-binding Rossmann-like Domain"/>
    <property type="match status" value="1"/>
</dbReference>
<organism evidence="13 14">
    <name type="scientific">Plectosphaerella cucumerina</name>
    <dbReference type="NCBI Taxonomy" id="40658"/>
    <lineage>
        <taxon>Eukaryota</taxon>
        <taxon>Fungi</taxon>
        <taxon>Dikarya</taxon>
        <taxon>Ascomycota</taxon>
        <taxon>Pezizomycotina</taxon>
        <taxon>Sordariomycetes</taxon>
        <taxon>Hypocreomycetidae</taxon>
        <taxon>Glomerellales</taxon>
        <taxon>Plectosphaerellaceae</taxon>
        <taxon>Plectosphaerella</taxon>
    </lineage>
</organism>
<keyword evidence="3 10" id="KW-0479">Metal-binding</keyword>
<keyword evidence="14" id="KW-1185">Reference proteome</keyword>
<dbReference type="InterPro" id="IPR036291">
    <property type="entry name" value="NAD(P)-bd_dom_sf"/>
</dbReference>
<evidence type="ECO:0000313" key="13">
    <source>
        <dbReference type="EMBL" id="KAH7376610.1"/>
    </source>
</evidence>
<dbReference type="PANTHER" id="PTHR43161">
    <property type="entry name" value="SORBITOL DEHYDROGENASE"/>
    <property type="match status" value="1"/>
</dbReference>
<evidence type="ECO:0000256" key="11">
    <source>
        <dbReference type="SAM" id="Phobius"/>
    </source>
</evidence>
<keyword evidence="4 10" id="KW-0862">Zinc</keyword>
<dbReference type="GO" id="GO:0006062">
    <property type="term" value="P:sorbitol catabolic process"/>
    <property type="evidence" value="ECO:0007669"/>
    <property type="project" value="TreeGrafter"/>
</dbReference>
<evidence type="ECO:0000256" key="5">
    <source>
        <dbReference type="ARBA" id="ARBA00023002"/>
    </source>
</evidence>
<keyword evidence="11" id="KW-0472">Membrane</keyword>
<keyword evidence="11" id="KW-0812">Transmembrane</keyword>
<comment type="cofactor">
    <cofactor evidence="1 10">
        <name>Zn(2+)</name>
        <dbReference type="ChEBI" id="CHEBI:29105"/>
    </cofactor>
</comment>
<dbReference type="SMART" id="SM00829">
    <property type="entry name" value="PKS_ER"/>
    <property type="match status" value="1"/>
</dbReference>
<gene>
    <name evidence="13" type="ORF">B0T11DRAFT_250982</name>
</gene>
<dbReference type="GO" id="GO:0003939">
    <property type="term" value="F:L-iditol 2-dehydrogenase (NAD+) activity"/>
    <property type="evidence" value="ECO:0007669"/>
    <property type="project" value="TreeGrafter"/>
</dbReference>
<comment type="function">
    <text evidence="6">Xylitol dehydrogenase which catalyzes the conversion of xylitol to D-xylulose. Xylose is a major component of hemicelluloses such as xylan. Most fungi utilize D-xylose via three enzymatic reactions, xylose reductase (XR), xylitol dehydrogenase (XDH), and xylulokinase, to form xylulose 5-phosphate, which enters pentose phosphate pathway.</text>
</comment>
<evidence type="ECO:0000256" key="10">
    <source>
        <dbReference type="RuleBase" id="RU361277"/>
    </source>
</evidence>
<comment type="similarity">
    <text evidence="2 10">Belongs to the zinc-containing alcohol dehydrogenase family.</text>
</comment>
<dbReference type="AlphaFoldDB" id="A0A8K0XAK5"/>
<dbReference type="SUPFAM" id="SSF51735">
    <property type="entry name" value="NAD(P)-binding Rossmann-fold domains"/>
    <property type="match status" value="1"/>
</dbReference>
<dbReference type="EC" id="1.1.1.9" evidence="8"/>
<dbReference type="EMBL" id="JAGPXD010000001">
    <property type="protein sequence ID" value="KAH7376610.1"/>
    <property type="molecule type" value="Genomic_DNA"/>
</dbReference>
<comment type="caution">
    <text evidence="13">The sequence shown here is derived from an EMBL/GenBank/DDBJ whole genome shotgun (WGS) entry which is preliminary data.</text>
</comment>
<evidence type="ECO:0000259" key="12">
    <source>
        <dbReference type="SMART" id="SM00829"/>
    </source>
</evidence>
<keyword evidence="5" id="KW-0560">Oxidoreductase</keyword>
<sequence>MSATSLPTSNRAVVWVAARKLEIEQRPVVPPQENEVLVEIVSTGICGSDCHNWESDKLSRQLVLGHESSGVIIKVGSNVKDRSVGQRVAVEPGFACMECEFCVRGNTNTCADLKYCGLDPTDGTLCQYFTCKSSMTVPIPDNVSWEEAGAIQPLAIAVQLARRASLNAHHTMAIFGCGPLGLLILAVAKAYGVKKIIMFDIESSRTEFAEKYGATAGIVTPSNKDPTVDSLTFAQDYAKQVIAQHGLGHGFDVTVEASGAEVCAQMAVCMLKAGGTCIQAGLGKPLTSVPLFLVTAKELNIKGTVRYTPGCFADAISLLDRKLVDLKPLITSTYPLTEGAKAFDAQHEKKDIKIVIMNQK</sequence>
<reference evidence="13" key="1">
    <citation type="journal article" date="2021" name="Nat. Commun.">
        <title>Genetic determinants of endophytism in the Arabidopsis root mycobiome.</title>
        <authorList>
            <person name="Mesny F."/>
            <person name="Miyauchi S."/>
            <person name="Thiergart T."/>
            <person name="Pickel B."/>
            <person name="Atanasova L."/>
            <person name="Karlsson M."/>
            <person name="Huettel B."/>
            <person name="Barry K.W."/>
            <person name="Haridas S."/>
            <person name="Chen C."/>
            <person name="Bauer D."/>
            <person name="Andreopoulos W."/>
            <person name="Pangilinan J."/>
            <person name="LaButti K."/>
            <person name="Riley R."/>
            <person name="Lipzen A."/>
            <person name="Clum A."/>
            <person name="Drula E."/>
            <person name="Henrissat B."/>
            <person name="Kohler A."/>
            <person name="Grigoriev I.V."/>
            <person name="Martin F.M."/>
            <person name="Hacquard S."/>
        </authorList>
    </citation>
    <scope>NUCLEOTIDE SEQUENCE</scope>
    <source>
        <strain evidence="13">MPI-CAGE-AT-0016</strain>
    </source>
</reference>
<dbReference type="Proteomes" id="UP000813385">
    <property type="component" value="Unassembled WGS sequence"/>
</dbReference>
<accession>A0A8K0XAK5</accession>